<comment type="caution">
    <text evidence="2">The sequence shown here is derived from an EMBL/GenBank/DDBJ whole genome shotgun (WGS) entry which is preliminary data.</text>
</comment>
<feature type="domain" description="PSP1 C-terminal" evidence="1">
    <location>
        <begin position="54"/>
        <end position="139"/>
    </location>
</feature>
<dbReference type="Pfam" id="PF04468">
    <property type="entry name" value="PSP1"/>
    <property type="match status" value="1"/>
</dbReference>
<dbReference type="PROSITE" id="PS51411">
    <property type="entry name" value="PSP1_C"/>
    <property type="match status" value="1"/>
</dbReference>
<evidence type="ECO:0000313" key="3">
    <source>
        <dbReference type="Proteomes" id="UP000779900"/>
    </source>
</evidence>
<gene>
    <name evidence="2" type="ORF">FJY68_00105</name>
</gene>
<dbReference type="GO" id="GO:0005737">
    <property type="term" value="C:cytoplasm"/>
    <property type="evidence" value="ECO:0007669"/>
    <property type="project" value="TreeGrafter"/>
</dbReference>
<dbReference type="InterPro" id="IPR007557">
    <property type="entry name" value="PSP1_C"/>
</dbReference>
<dbReference type="InterPro" id="IPR047767">
    <property type="entry name" value="PSP1-like"/>
</dbReference>
<evidence type="ECO:0000259" key="1">
    <source>
        <dbReference type="PROSITE" id="PS51411"/>
    </source>
</evidence>
<accession>A0A937XFR0</accession>
<dbReference type="PANTHER" id="PTHR43830:SF3">
    <property type="entry name" value="PROTEIN PSP1"/>
    <property type="match status" value="1"/>
</dbReference>
<dbReference type="PROSITE" id="PS50890">
    <property type="entry name" value="PUA"/>
    <property type="match status" value="1"/>
</dbReference>
<reference evidence="2" key="1">
    <citation type="submission" date="2019-03" db="EMBL/GenBank/DDBJ databases">
        <title>Lake Tanganyika Metagenome-Assembled Genomes (MAGs).</title>
        <authorList>
            <person name="Tran P."/>
        </authorList>
    </citation>
    <scope>NUCLEOTIDE SEQUENCE</scope>
    <source>
        <strain evidence="2">K_DeepCast_150m_m2_040</strain>
    </source>
</reference>
<protein>
    <recommendedName>
        <fullName evidence="1">PSP1 C-terminal domain-containing protein</fullName>
    </recommendedName>
</protein>
<sequence>MAVVLVETHPFRSELCDIPDGVAVRPGDAVVVQDEDGEDVGRIVSYEDSDESRSVVLRAATDDDLRRRRELDAETGKALAVFCRLKHEYGLGMRVVGAHWRLDRKKICFFFASEERFDFRALHKAVSTALDTRVSIKQIGVRDHARLLGGLGPCGRDLCCRSFVRELKPIALRMARQQNLFVEPAKISGVCGKLLCCLAFEDQSYQQWLKEMPSNGITVKTEHGPAVVTSHDAIKRRVTVRYEDGTEQSVALEELVPGREAGHSR</sequence>
<dbReference type="AlphaFoldDB" id="A0A937XFR0"/>
<organism evidence="2 3">
    <name type="scientific">candidate division WOR-3 bacterium</name>
    <dbReference type="NCBI Taxonomy" id="2052148"/>
    <lineage>
        <taxon>Bacteria</taxon>
        <taxon>Bacteria division WOR-3</taxon>
    </lineage>
</organism>
<dbReference type="EMBL" id="VGIR01000001">
    <property type="protein sequence ID" value="MBM3330235.1"/>
    <property type="molecule type" value="Genomic_DNA"/>
</dbReference>
<dbReference type="PANTHER" id="PTHR43830">
    <property type="entry name" value="PROTEIN PSP1"/>
    <property type="match status" value="1"/>
</dbReference>
<proteinExistence type="predicted"/>
<dbReference type="Proteomes" id="UP000779900">
    <property type="component" value="Unassembled WGS sequence"/>
</dbReference>
<name>A0A937XFR0_UNCW3</name>
<evidence type="ECO:0000313" key="2">
    <source>
        <dbReference type="EMBL" id="MBM3330235.1"/>
    </source>
</evidence>
<dbReference type="NCBIfam" id="NF041131">
    <property type="entry name" value="RicT_YaaT_fam"/>
    <property type="match status" value="1"/>
</dbReference>